<dbReference type="Proteomes" id="UP000544090">
    <property type="component" value="Unassembled WGS sequence"/>
</dbReference>
<feature type="transmembrane region" description="Helical" evidence="1">
    <location>
        <begin position="34"/>
        <end position="55"/>
    </location>
</feature>
<keyword evidence="1" id="KW-1133">Transmembrane helix</keyword>
<name>A0A7X6HC09_9MICC</name>
<dbReference type="AlphaFoldDB" id="A0A7X6HC09"/>
<feature type="domain" description="DUF1206" evidence="2">
    <location>
        <begin position="117"/>
        <end position="184"/>
    </location>
</feature>
<feature type="transmembrane region" description="Helical" evidence="1">
    <location>
        <begin position="75"/>
        <end position="96"/>
    </location>
</feature>
<evidence type="ECO:0000313" key="3">
    <source>
        <dbReference type="EMBL" id="NKX54319.1"/>
    </source>
</evidence>
<feature type="transmembrane region" description="Helical" evidence="1">
    <location>
        <begin position="117"/>
        <end position="136"/>
    </location>
</feature>
<protein>
    <submittedName>
        <fullName evidence="3">DUF1206 domain-containing protein</fullName>
    </submittedName>
</protein>
<dbReference type="EMBL" id="JAAZSQ010000005">
    <property type="protein sequence ID" value="NKX54319.1"/>
    <property type="molecule type" value="Genomic_DNA"/>
</dbReference>
<keyword evidence="1" id="KW-0472">Membrane</keyword>
<evidence type="ECO:0000313" key="4">
    <source>
        <dbReference type="Proteomes" id="UP000544090"/>
    </source>
</evidence>
<reference evidence="3 4" key="1">
    <citation type="submission" date="2020-04" db="EMBL/GenBank/DDBJ databases">
        <title>Arthrobacter sp. nov.</title>
        <authorList>
            <person name="Liu S."/>
        </authorList>
    </citation>
    <scope>NUCLEOTIDE SEQUENCE [LARGE SCALE GENOMIC DNA]</scope>
    <source>
        <strain evidence="3 4">E918</strain>
    </source>
</reference>
<evidence type="ECO:0000259" key="2">
    <source>
        <dbReference type="Pfam" id="PF06724"/>
    </source>
</evidence>
<keyword evidence="1" id="KW-0812">Transmembrane</keyword>
<keyword evidence="4" id="KW-1185">Reference proteome</keyword>
<feature type="transmembrane region" description="Helical" evidence="1">
    <location>
        <begin position="251"/>
        <end position="272"/>
    </location>
</feature>
<accession>A0A7X6HC09</accession>
<feature type="domain" description="DUF1206" evidence="2">
    <location>
        <begin position="208"/>
        <end position="276"/>
    </location>
</feature>
<proteinExistence type="predicted"/>
<comment type="caution">
    <text evidence="3">The sequence shown here is derived from an EMBL/GenBank/DDBJ whole genome shotgun (WGS) entry which is preliminary data.</text>
</comment>
<feature type="transmembrane region" description="Helical" evidence="1">
    <location>
        <begin position="214"/>
        <end position="231"/>
    </location>
</feature>
<feature type="transmembrane region" description="Helical" evidence="1">
    <location>
        <begin position="156"/>
        <end position="179"/>
    </location>
</feature>
<dbReference type="Pfam" id="PF06724">
    <property type="entry name" value="DUF1206"/>
    <property type="match status" value="3"/>
</dbReference>
<dbReference type="InterPro" id="IPR009597">
    <property type="entry name" value="DUF1206"/>
</dbReference>
<evidence type="ECO:0000256" key="1">
    <source>
        <dbReference type="SAM" id="Phobius"/>
    </source>
</evidence>
<feature type="domain" description="DUF1206" evidence="2">
    <location>
        <begin position="34"/>
        <end position="100"/>
    </location>
</feature>
<sequence length="279" mass="28742">MDQAGDRAKRGARQVAGAAEQASQSRSFEAVARFGFAANGLLHVLIGALALQLALGKSGEADQTGAVAQLAARPGGAVLLWAGFIGAAALALWQVAEAVFGGRRFRDRDRLKYRLKSAGLAVVYAAVAGTFGVYALGGRSSSRESSQDASAALMQAPGGTVLLFLVGAGIVAAGAYFIFRGVRRKFLEDLRSLPAGRAGQAVTWSGTAGYIGKGLALAVLGILFAVAAIRHDPARATGLDGALKGLREQPYGDAALIVVAVGLICYGLYMAARARYAKM</sequence>
<gene>
    <name evidence="3" type="ORF">HGG74_07115</name>
</gene>
<organism evidence="3 4">
    <name type="scientific">Arthrobacter mobilis</name>
    <dbReference type="NCBI Taxonomy" id="2724944"/>
    <lineage>
        <taxon>Bacteria</taxon>
        <taxon>Bacillati</taxon>
        <taxon>Actinomycetota</taxon>
        <taxon>Actinomycetes</taxon>
        <taxon>Micrococcales</taxon>
        <taxon>Micrococcaceae</taxon>
        <taxon>Arthrobacter</taxon>
    </lineage>
</organism>